<keyword evidence="1" id="KW-0812">Transmembrane</keyword>
<feature type="transmembrane region" description="Helical" evidence="1">
    <location>
        <begin position="30"/>
        <end position="58"/>
    </location>
</feature>
<dbReference type="EMBL" id="JAAXKY010000057">
    <property type="protein sequence ID" value="NMH78992.1"/>
    <property type="molecule type" value="Genomic_DNA"/>
</dbReference>
<reference evidence="2 3" key="1">
    <citation type="submission" date="2020-04" db="EMBL/GenBank/DDBJ databases">
        <authorList>
            <person name="Klaysubun C."/>
            <person name="Duangmal K."/>
            <person name="Lipun K."/>
        </authorList>
    </citation>
    <scope>NUCLEOTIDE SEQUENCE [LARGE SCALE GENOMIC DNA]</scope>
    <source>
        <strain evidence="2 3">JCM 11839</strain>
    </source>
</reference>
<keyword evidence="2" id="KW-0131">Cell cycle</keyword>
<protein>
    <submittedName>
        <fullName evidence="2">Cell division protein FtsK</fullName>
    </submittedName>
</protein>
<gene>
    <name evidence="2" type="ORF">HF577_18100</name>
</gene>
<keyword evidence="1" id="KW-0472">Membrane</keyword>
<comment type="caution">
    <text evidence="2">The sequence shown here is derived from an EMBL/GenBank/DDBJ whole genome shotgun (WGS) entry which is preliminary data.</text>
</comment>
<dbReference type="Proteomes" id="UP001296706">
    <property type="component" value="Unassembled WGS sequence"/>
</dbReference>
<feature type="non-terminal residue" evidence="2">
    <location>
        <position position="219"/>
    </location>
</feature>
<keyword evidence="2" id="KW-0132">Cell division</keyword>
<proteinExistence type="predicted"/>
<evidence type="ECO:0000313" key="2">
    <source>
        <dbReference type="EMBL" id="NMH78992.1"/>
    </source>
</evidence>
<organism evidence="2 3">
    <name type="scientific">Pseudonocardia xinjiangensis</name>
    <dbReference type="NCBI Taxonomy" id="75289"/>
    <lineage>
        <taxon>Bacteria</taxon>
        <taxon>Bacillati</taxon>
        <taxon>Actinomycetota</taxon>
        <taxon>Actinomycetes</taxon>
        <taxon>Pseudonocardiales</taxon>
        <taxon>Pseudonocardiaceae</taxon>
        <taxon>Pseudonocardia</taxon>
    </lineage>
</organism>
<keyword evidence="1" id="KW-1133">Transmembrane helix</keyword>
<evidence type="ECO:0000313" key="3">
    <source>
        <dbReference type="Proteomes" id="UP001296706"/>
    </source>
</evidence>
<keyword evidence="3" id="KW-1185">Reference proteome</keyword>
<evidence type="ECO:0000256" key="1">
    <source>
        <dbReference type="SAM" id="Phobius"/>
    </source>
</evidence>
<dbReference type="GO" id="GO:0051301">
    <property type="term" value="P:cell division"/>
    <property type="evidence" value="ECO:0007669"/>
    <property type="project" value="UniProtKB-KW"/>
</dbReference>
<accession>A0ABX1RF12</accession>
<name>A0ABX1RF12_9PSEU</name>
<sequence>MRGSTRPTGQEIRVVVWLLRHPAWALVPVFGLWAVVVWGATAVLSGLGGLVGAVVVWWRAHPASFDRWAAPRVRSVWRRWTVYRGRRWRGVVEDCELTRDNRRTGELLYPRVLRVRSATPSIDTLTVRVVRGQDPAAFTERLPALADALGAHQVAVSRTRPGVVTVIVERQMPFARALDAPAIPSTSADVDLRALDVGDTEYGQPFLIRIQGKQVLVVG</sequence>